<feature type="region of interest" description="Disordered" evidence="4">
    <location>
        <begin position="1"/>
        <end position="54"/>
    </location>
</feature>
<evidence type="ECO:0008006" key="7">
    <source>
        <dbReference type="Google" id="ProtNLM"/>
    </source>
</evidence>
<dbReference type="Proteomes" id="UP001575105">
    <property type="component" value="Unassembled WGS sequence"/>
</dbReference>
<dbReference type="InterPro" id="IPR051159">
    <property type="entry name" value="Hexapeptide_acetyltransf"/>
</dbReference>
<gene>
    <name evidence="5" type="ORF">ACERK3_02045</name>
</gene>
<dbReference type="InterPro" id="IPR001451">
    <property type="entry name" value="Hexapep"/>
</dbReference>
<evidence type="ECO:0000256" key="2">
    <source>
        <dbReference type="ARBA" id="ARBA00022737"/>
    </source>
</evidence>
<dbReference type="RefSeq" id="WP_425343989.1">
    <property type="nucleotide sequence ID" value="NZ_JBGUBD010000001.1"/>
</dbReference>
<accession>A0ABV4U120</accession>
<dbReference type="PROSITE" id="PS00101">
    <property type="entry name" value="HEXAPEP_TRANSFERASES"/>
    <property type="match status" value="1"/>
</dbReference>
<dbReference type="InterPro" id="IPR018357">
    <property type="entry name" value="Hexapep_transf_CS"/>
</dbReference>
<proteinExistence type="predicted"/>
<dbReference type="PANTHER" id="PTHR23416:SF78">
    <property type="entry name" value="LIPOPOLYSACCHARIDE BIOSYNTHESIS O-ACETYL TRANSFERASE WBBJ-RELATED"/>
    <property type="match status" value="1"/>
</dbReference>
<evidence type="ECO:0000256" key="1">
    <source>
        <dbReference type="ARBA" id="ARBA00022679"/>
    </source>
</evidence>
<keyword evidence="1" id="KW-0808">Transferase</keyword>
<keyword evidence="2" id="KW-0677">Repeat</keyword>
<keyword evidence="6" id="KW-1185">Reference proteome</keyword>
<comment type="caution">
    <text evidence="5">The sequence shown here is derived from an EMBL/GenBank/DDBJ whole genome shotgun (WGS) entry which is preliminary data.</text>
</comment>
<dbReference type="PANTHER" id="PTHR23416">
    <property type="entry name" value="SIALIC ACID SYNTHASE-RELATED"/>
    <property type="match status" value="1"/>
</dbReference>
<dbReference type="EMBL" id="JBGUBD010000001">
    <property type="protein sequence ID" value="MFA9477067.1"/>
    <property type="molecule type" value="Genomic_DNA"/>
</dbReference>
<protein>
    <recommendedName>
        <fullName evidence="7">Acyltransferase</fullName>
    </recommendedName>
</protein>
<evidence type="ECO:0000313" key="6">
    <source>
        <dbReference type="Proteomes" id="UP001575105"/>
    </source>
</evidence>
<evidence type="ECO:0000256" key="4">
    <source>
        <dbReference type="SAM" id="MobiDB-lite"/>
    </source>
</evidence>
<evidence type="ECO:0000256" key="3">
    <source>
        <dbReference type="ARBA" id="ARBA00023315"/>
    </source>
</evidence>
<dbReference type="CDD" id="cd04647">
    <property type="entry name" value="LbH_MAT_like"/>
    <property type="match status" value="1"/>
</dbReference>
<name>A0ABV4U120_9BACT</name>
<evidence type="ECO:0000313" key="5">
    <source>
        <dbReference type="EMBL" id="MFA9477067.1"/>
    </source>
</evidence>
<dbReference type="InterPro" id="IPR011004">
    <property type="entry name" value="Trimer_LpxA-like_sf"/>
</dbReference>
<dbReference type="Gene3D" id="2.160.10.10">
    <property type="entry name" value="Hexapeptide repeat proteins"/>
    <property type="match status" value="2"/>
</dbReference>
<feature type="compositionally biased region" description="Polar residues" evidence="4">
    <location>
        <begin position="1"/>
        <end position="11"/>
    </location>
</feature>
<organism evidence="5 6">
    <name type="scientific">Natronomicrosphaera hydrolytica</name>
    <dbReference type="NCBI Taxonomy" id="3242702"/>
    <lineage>
        <taxon>Bacteria</taxon>
        <taxon>Pseudomonadati</taxon>
        <taxon>Planctomycetota</taxon>
        <taxon>Phycisphaerae</taxon>
        <taxon>Phycisphaerales</taxon>
        <taxon>Phycisphaeraceae</taxon>
        <taxon>Natronomicrosphaera</taxon>
    </lineage>
</organism>
<keyword evidence="3" id="KW-0012">Acyltransferase</keyword>
<reference evidence="5 6" key="1">
    <citation type="submission" date="2024-08" db="EMBL/GenBank/DDBJ databases">
        <title>Whole-genome sequencing of halo(alkali)philic microorganisms from hypersaline lakes.</title>
        <authorList>
            <person name="Sorokin D.Y."/>
            <person name="Merkel A.Y."/>
            <person name="Messina E."/>
            <person name="Yakimov M."/>
        </authorList>
    </citation>
    <scope>NUCLEOTIDE SEQUENCE [LARGE SCALE GENOMIC DNA]</scope>
    <source>
        <strain evidence="5 6">AB-hyl4</strain>
    </source>
</reference>
<sequence>MSDTPSPNPTDANRAPDAPSSPEAHGVTPWASPEPETDRPFTRSHAAATDARQSAATRYRQLVTGGGWPTFIKYELLTTCLGDLPGAAGLALRAKAYRHLLADLGPGSVIGRDVTLRRPDRIRIGRNCIIEDHVVLDAKGDQGDGIIIRDNVFLGRGTILSLRGGTIDIGPGTCISSNCRMGTLGTIRIGEKALVAAYTYLAGAGHRTDNPDITIADAPIDDRGGITVGDGAWLGAYTMLMDGITVGEHAVVGAHSVVRDNIPPYAVAAGAPAQFKKDRRAQPPSQ</sequence>
<dbReference type="SUPFAM" id="SSF51161">
    <property type="entry name" value="Trimeric LpxA-like enzymes"/>
    <property type="match status" value="1"/>
</dbReference>
<dbReference type="Pfam" id="PF00132">
    <property type="entry name" value="Hexapep"/>
    <property type="match status" value="1"/>
</dbReference>